<proteinExistence type="predicted"/>
<sequence length="76" mass="8720">MRIARWGNSLAVRIPASVTESLNLKEGDEVRIHASDRTDWHVMRNPDPETLLTRLKAFEGRLPADFSFDRDEANAR</sequence>
<dbReference type="Proteomes" id="UP000554286">
    <property type="component" value="Unassembled WGS sequence"/>
</dbReference>
<dbReference type="SMART" id="SM00966">
    <property type="entry name" value="SpoVT_AbrB"/>
    <property type="match status" value="1"/>
</dbReference>
<dbReference type="InterPro" id="IPR007159">
    <property type="entry name" value="SpoVT-AbrB_dom"/>
</dbReference>
<evidence type="ECO:0000259" key="1">
    <source>
        <dbReference type="SMART" id="SM00966"/>
    </source>
</evidence>
<comment type="caution">
    <text evidence="2">The sequence shown here is derived from an EMBL/GenBank/DDBJ whole genome shotgun (WGS) entry which is preliminary data.</text>
</comment>
<protein>
    <submittedName>
        <fullName evidence="2">Antitoxin MazE</fullName>
    </submittedName>
</protein>
<keyword evidence="3" id="KW-1185">Reference proteome</keyword>
<dbReference type="SUPFAM" id="SSF89447">
    <property type="entry name" value="AbrB/MazE/MraZ-like"/>
    <property type="match status" value="1"/>
</dbReference>
<accession>A0A7W6WAS1</accession>
<evidence type="ECO:0000313" key="3">
    <source>
        <dbReference type="Proteomes" id="UP000554286"/>
    </source>
</evidence>
<dbReference type="Gene3D" id="2.10.260.10">
    <property type="match status" value="1"/>
</dbReference>
<feature type="domain" description="SpoVT-AbrB" evidence="1">
    <location>
        <begin position="4"/>
        <end position="49"/>
    </location>
</feature>
<dbReference type="Pfam" id="PF04014">
    <property type="entry name" value="MazE_antitoxin"/>
    <property type="match status" value="1"/>
</dbReference>
<dbReference type="RefSeq" id="WP_184045578.1">
    <property type="nucleotide sequence ID" value="NZ_JACIGK010000017.1"/>
</dbReference>
<dbReference type="InterPro" id="IPR037914">
    <property type="entry name" value="SpoVT-AbrB_sf"/>
</dbReference>
<gene>
    <name evidence="2" type="ORF">GGD89_002443</name>
</gene>
<organism evidence="2 3">
    <name type="scientific">Roseospira visakhapatnamensis</name>
    <dbReference type="NCBI Taxonomy" id="390880"/>
    <lineage>
        <taxon>Bacteria</taxon>
        <taxon>Pseudomonadati</taxon>
        <taxon>Pseudomonadota</taxon>
        <taxon>Alphaproteobacteria</taxon>
        <taxon>Rhodospirillales</taxon>
        <taxon>Rhodospirillaceae</taxon>
        <taxon>Roseospira</taxon>
    </lineage>
</organism>
<name>A0A7W6WAS1_9PROT</name>
<reference evidence="2 3" key="1">
    <citation type="submission" date="2020-08" db="EMBL/GenBank/DDBJ databases">
        <title>Genome sequencing of Purple Non-Sulfur Bacteria from various extreme environments.</title>
        <authorList>
            <person name="Mayer M."/>
        </authorList>
    </citation>
    <scope>NUCLEOTIDE SEQUENCE [LARGE SCALE GENOMIC DNA]</scope>
    <source>
        <strain evidence="2 3">JA131</strain>
    </source>
</reference>
<dbReference type="EMBL" id="JACIGK010000017">
    <property type="protein sequence ID" value="MBB4266807.1"/>
    <property type="molecule type" value="Genomic_DNA"/>
</dbReference>
<dbReference type="AlphaFoldDB" id="A0A7W6WAS1"/>
<evidence type="ECO:0000313" key="2">
    <source>
        <dbReference type="EMBL" id="MBB4266807.1"/>
    </source>
</evidence>
<dbReference type="GO" id="GO:0003677">
    <property type="term" value="F:DNA binding"/>
    <property type="evidence" value="ECO:0007669"/>
    <property type="project" value="InterPro"/>
</dbReference>